<dbReference type="GO" id="GO:0016740">
    <property type="term" value="F:transferase activity"/>
    <property type="evidence" value="ECO:0007669"/>
    <property type="project" value="UniProtKB-KW"/>
</dbReference>
<protein>
    <recommendedName>
        <fullName evidence="9">L,D-TPase catalytic domain-containing protein</fullName>
    </recommendedName>
</protein>
<evidence type="ECO:0000256" key="6">
    <source>
        <dbReference type="ARBA" id="ARBA00023316"/>
    </source>
</evidence>
<comment type="similarity">
    <text evidence="2">Belongs to the YkuD family.</text>
</comment>
<gene>
    <name evidence="10" type="ORF">D9R14_15915</name>
</gene>
<reference evidence="10 11" key="1">
    <citation type="submission" date="2018-10" db="EMBL/GenBank/DDBJ databases">
        <title>Xanthobacter tagetidis genome sequencing and assembly.</title>
        <authorList>
            <person name="Maclea K.S."/>
            <person name="Goen A.E."/>
            <person name="Fatima S.A."/>
        </authorList>
    </citation>
    <scope>NUCLEOTIDE SEQUENCE [LARGE SCALE GENOMIC DNA]</scope>
    <source>
        <strain evidence="10 11">ATCC 700314</strain>
    </source>
</reference>
<accession>A0A3L7A8B1</accession>
<dbReference type="InterPro" id="IPR002477">
    <property type="entry name" value="Peptidoglycan-bd-like"/>
</dbReference>
<keyword evidence="11" id="KW-1185">Reference proteome</keyword>
<dbReference type="InterPro" id="IPR038063">
    <property type="entry name" value="Transpep_catalytic_dom"/>
</dbReference>
<dbReference type="GO" id="GO:0071555">
    <property type="term" value="P:cell wall organization"/>
    <property type="evidence" value="ECO:0007669"/>
    <property type="project" value="UniProtKB-UniRule"/>
</dbReference>
<comment type="caution">
    <text evidence="10">The sequence shown here is derived from an EMBL/GenBank/DDBJ whole genome shotgun (WGS) entry which is preliminary data.</text>
</comment>
<evidence type="ECO:0000256" key="8">
    <source>
        <dbReference type="SAM" id="MobiDB-lite"/>
    </source>
</evidence>
<feature type="compositionally biased region" description="Low complexity" evidence="8">
    <location>
        <begin position="145"/>
        <end position="179"/>
    </location>
</feature>
<keyword evidence="6 7" id="KW-0961">Cell wall biogenesis/degradation</keyword>
<dbReference type="Proteomes" id="UP000269692">
    <property type="component" value="Unassembled WGS sequence"/>
</dbReference>
<dbReference type="Pfam" id="PF03734">
    <property type="entry name" value="YkuD"/>
    <property type="match status" value="1"/>
</dbReference>
<feature type="compositionally biased region" description="Low complexity" evidence="8">
    <location>
        <begin position="120"/>
        <end position="129"/>
    </location>
</feature>
<dbReference type="UniPathway" id="UPA00219"/>
<dbReference type="GO" id="GO:0004180">
    <property type="term" value="F:carboxypeptidase activity"/>
    <property type="evidence" value="ECO:0007669"/>
    <property type="project" value="UniProtKB-ARBA"/>
</dbReference>
<dbReference type="CDD" id="cd16913">
    <property type="entry name" value="YkuD_like"/>
    <property type="match status" value="1"/>
</dbReference>
<dbReference type="Pfam" id="PF20142">
    <property type="entry name" value="Scaffold"/>
    <property type="match status" value="1"/>
</dbReference>
<dbReference type="InterPro" id="IPR005490">
    <property type="entry name" value="LD_TPept_cat_dom"/>
</dbReference>
<evidence type="ECO:0000313" key="11">
    <source>
        <dbReference type="Proteomes" id="UP000269692"/>
    </source>
</evidence>
<dbReference type="PANTHER" id="PTHR41533:SF2">
    <property type="entry name" value="BLR7131 PROTEIN"/>
    <property type="match status" value="1"/>
</dbReference>
<feature type="region of interest" description="Disordered" evidence="8">
    <location>
        <begin position="358"/>
        <end position="381"/>
    </location>
</feature>
<dbReference type="Pfam" id="PF01471">
    <property type="entry name" value="PG_binding_1"/>
    <property type="match status" value="1"/>
</dbReference>
<dbReference type="InterPro" id="IPR036365">
    <property type="entry name" value="PGBD-like_sf"/>
</dbReference>
<feature type="compositionally biased region" description="Pro residues" evidence="8">
    <location>
        <begin position="130"/>
        <end position="144"/>
    </location>
</feature>
<dbReference type="SUPFAM" id="SSF141523">
    <property type="entry name" value="L,D-transpeptidase catalytic domain-like"/>
    <property type="match status" value="1"/>
</dbReference>
<feature type="active site" description="Proton donor/acceptor" evidence="7">
    <location>
        <position position="569"/>
    </location>
</feature>
<evidence type="ECO:0000313" key="10">
    <source>
        <dbReference type="EMBL" id="RLP76294.1"/>
    </source>
</evidence>
<feature type="domain" description="L,D-TPase catalytic" evidence="9">
    <location>
        <begin position="454"/>
        <end position="620"/>
    </location>
</feature>
<dbReference type="GO" id="GO:0009252">
    <property type="term" value="P:peptidoglycan biosynthetic process"/>
    <property type="evidence" value="ECO:0007669"/>
    <property type="project" value="UniProtKB-UniPathway"/>
</dbReference>
<evidence type="ECO:0000256" key="3">
    <source>
        <dbReference type="ARBA" id="ARBA00022679"/>
    </source>
</evidence>
<dbReference type="Gene3D" id="1.10.101.10">
    <property type="entry name" value="PGBD-like superfamily/PGBD"/>
    <property type="match status" value="1"/>
</dbReference>
<dbReference type="GO" id="GO:0008360">
    <property type="term" value="P:regulation of cell shape"/>
    <property type="evidence" value="ECO:0007669"/>
    <property type="project" value="UniProtKB-UniRule"/>
</dbReference>
<dbReference type="EMBL" id="RCTF01000013">
    <property type="protein sequence ID" value="RLP76294.1"/>
    <property type="molecule type" value="Genomic_DNA"/>
</dbReference>
<dbReference type="InterPro" id="IPR045380">
    <property type="entry name" value="LD_TPept_scaffold_dom"/>
</dbReference>
<dbReference type="SUPFAM" id="SSF47090">
    <property type="entry name" value="PGBD-like"/>
    <property type="match status" value="1"/>
</dbReference>
<dbReference type="PROSITE" id="PS52029">
    <property type="entry name" value="LD_TPASE"/>
    <property type="match status" value="1"/>
</dbReference>
<comment type="pathway">
    <text evidence="1 7">Cell wall biogenesis; peptidoglycan biosynthesis.</text>
</comment>
<dbReference type="Gene3D" id="2.40.440.10">
    <property type="entry name" value="L,D-transpeptidase catalytic domain-like"/>
    <property type="match status" value="1"/>
</dbReference>
<evidence type="ECO:0000256" key="1">
    <source>
        <dbReference type="ARBA" id="ARBA00004752"/>
    </source>
</evidence>
<dbReference type="AlphaFoldDB" id="A0A3L7A8B1"/>
<organism evidence="10 11">
    <name type="scientific">Xanthobacter tagetidis</name>
    <dbReference type="NCBI Taxonomy" id="60216"/>
    <lineage>
        <taxon>Bacteria</taxon>
        <taxon>Pseudomonadati</taxon>
        <taxon>Pseudomonadota</taxon>
        <taxon>Alphaproteobacteria</taxon>
        <taxon>Hyphomicrobiales</taxon>
        <taxon>Xanthobacteraceae</taxon>
        <taxon>Xanthobacter</taxon>
    </lineage>
</organism>
<evidence type="ECO:0000256" key="5">
    <source>
        <dbReference type="ARBA" id="ARBA00022984"/>
    </source>
</evidence>
<keyword evidence="3" id="KW-0808">Transferase</keyword>
<dbReference type="PANTHER" id="PTHR41533">
    <property type="entry name" value="L,D-TRANSPEPTIDASE HI_1667-RELATED"/>
    <property type="match status" value="1"/>
</dbReference>
<dbReference type="InterPro" id="IPR036366">
    <property type="entry name" value="PGBDSf"/>
</dbReference>
<evidence type="ECO:0000256" key="7">
    <source>
        <dbReference type="PROSITE-ProRule" id="PRU01373"/>
    </source>
</evidence>
<feature type="region of interest" description="Disordered" evidence="8">
    <location>
        <begin position="54"/>
        <end position="179"/>
    </location>
</feature>
<evidence type="ECO:0000259" key="9">
    <source>
        <dbReference type="PROSITE" id="PS52029"/>
    </source>
</evidence>
<evidence type="ECO:0000256" key="4">
    <source>
        <dbReference type="ARBA" id="ARBA00022960"/>
    </source>
</evidence>
<name>A0A3L7A8B1_9HYPH</name>
<evidence type="ECO:0000256" key="2">
    <source>
        <dbReference type="ARBA" id="ARBA00005992"/>
    </source>
</evidence>
<sequence>MHGKLLGALERAVARGRDFRRRDFRRMAPAGVLAVMLATAPGIVHAEQDDLPGTAELPAGAAKASPPTTVFRPGSVGPMSVPPAQTASPAPPAAAPVTHSAGFGASTAVSGVDSAGSGEPHQGQAHQGQPPAPPSLAAPAPAAPAAPVQQAAPAAPAQIAPAQAAPAQSAAQPAPAPSVAQADPLGLVAGEIRALLVHPESLTGNKTFQEGLAAFYGARDGRPVFVDAAGFDARGNAVIARLRAAEEDGLDPDDYAVPPLPRRADALTLARAELHLAVAALTYARHAQAGRFEPSRISSLVTPVRDIPVPAAVLDALAAAPDANAALAAFNPPHAGYKALKAKLKEVAGQTTPKIAPVATGPLLRPGASDPRVPSLRTRLGTSGAPNDLVYDPALVDAVKAFQESSGVSPTGNVGASTVAALNKDAGGGGGSLTADVIANMERWRWLPRDLGDAYVMVNIPEYLVRIYQGERKIHETRVVVGKPQTPTPLLSRDMQYVVVNPAWNIPPSIARNEMMPLLRSDPSALGRRGIQVVSNGSGGVSFRQPPGERNALGRIKFMFPNDHSVYLHDTPSRSLFQNDRRAYSHGCVRVFEPLKFGEVIFTLGMPGDTWTEGRIAKMFGSQERYVNLKQRFPVHIVYFNAMVDETGRLRVREDLYGINAQVKTILGLEGRHRIAENQTTRTR</sequence>
<dbReference type="InterPro" id="IPR052905">
    <property type="entry name" value="LD-transpeptidase_YkuD-like"/>
</dbReference>
<feature type="active site" description="Nucleophile" evidence="7">
    <location>
        <position position="588"/>
    </location>
</feature>
<proteinExistence type="inferred from homology"/>
<keyword evidence="4 7" id="KW-0133">Cell shape</keyword>
<keyword evidence="5 7" id="KW-0573">Peptidoglycan synthesis</keyword>